<organism evidence="1">
    <name type="scientific">marine sediment metagenome</name>
    <dbReference type="NCBI Taxonomy" id="412755"/>
    <lineage>
        <taxon>unclassified sequences</taxon>
        <taxon>metagenomes</taxon>
        <taxon>ecological metagenomes</taxon>
    </lineage>
</organism>
<proteinExistence type="predicted"/>
<gene>
    <name evidence="1" type="ORF">LCGC14_2877070</name>
</gene>
<protein>
    <submittedName>
        <fullName evidence="1">Uncharacterized protein</fullName>
    </submittedName>
</protein>
<accession>A0A0F8YMY6</accession>
<comment type="caution">
    <text evidence="1">The sequence shown here is derived from an EMBL/GenBank/DDBJ whole genome shotgun (WGS) entry which is preliminary data.</text>
</comment>
<sequence>MKAIPKITVRIDRGEDWVELVGDWQSSMNGLVICGEGDFKEWCDIYAVKVAWSKLNEAVTE</sequence>
<name>A0A0F8YMY6_9ZZZZ</name>
<reference evidence="1" key="1">
    <citation type="journal article" date="2015" name="Nature">
        <title>Complex archaea that bridge the gap between prokaryotes and eukaryotes.</title>
        <authorList>
            <person name="Spang A."/>
            <person name="Saw J.H."/>
            <person name="Jorgensen S.L."/>
            <person name="Zaremba-Niedzwiedzka K."/>
            <person name="Martijn J."/>
            <person name="Lind A.E."/>
            <person name="van Eijk R."/>
            <person name="Schleper C."/>
            <person name="Guy L."/>
            <person name="Ettema T.J."/>
        </authorList>
    </citation>
    <scope>NUCLEOTIDE SEQUENCE</scope>
</reference>
<dbReference type="EMBL" id="LAZR01056011">
    <property type="protein sequence ID" value="KKK75105.1"/>
    <property type="molecule type" value="Genomic_DNA"/>
</dbReference>
<evidence type="ECO:0000313" key="1">
    <source>
        <dbReference type="EMBL" id="KKK75105.1"/>
    </source>
</evidence>
<dbReference type="AlphaFoldDB" id="A0A0F8YMY6"/>